<dbReference type="EMBL" id="JAJHUN010000011">
    <property type="protein sequence ID" value="KAJ4145425.1"/>
    <property type="molecule type" value="Genomic_DNA"/>
</dbReference>
<proteinExistence type="predicted"/>
<gene>
    <name evidence="1" type="ORF">LMH87_004277</name>
</gene>
<dbReference type="Proteomes" id="UP001144673">
    <property type="component" value="Chromosome 2"/>
</dbReference>
<evidence type="ECO:0000313" key="2">
    <source>
        <dbReference type="Proteomes" id="UP001144673"/>
    </source>
</evidence>
<dbReference type="RefSeq" id="XP_056049095.1">
    <property type="nucleotide sequence ID" value="XM_056195469.1"/>
</dbReference>
<accession>A0A9W8UHR1</accession>
<dbReference type="GeneID" id="80891436"/>
<sequence length="140" mass="15760">MNQALNTMLIALPVWHYPASLPGPERQPHAPRWWAAPPSPPQLLHRTSVETGRELVCIGGVHPRRPAIDYQKFHHYPNIVILETVPAAMNHLFSNPAWQPLPVPSPARLFFDLESEFVSLPTWGARNNQCHPPVDAARCC</sequence>
<protein>
    <submittedName>
        <fullName evidence="1">Uncharacterized protein</fullName>
    </submittedName>
</protein>
<name>A0A9W8UHR1_AKAMU</name>
<dbReference type="AlphaFoldDB" id="A0A9W8UHR1"/>
<reference evidence="1" key="1">
    <citation type="journal article" date="2023" name="Access Microbiol">
        <title>De-novo genome assembly for Akanthomyces muscarius, a biocontrol agent of insect agricultural pests.</title>
        <authorList>
            <person name="Erdos Z."/>
            <person name="Studholme D.J."/>
            <person name="Raymond B."/>
            <person name="Sharma M."/>
        </authorList>
    </citation>
    <scope>NUCLEOTIDE SEQUENCE</scope>
    <source>
        <strain evidence="1">Ve6</strain>
    </source>
</reference>
<dbReference type="KEGG" id="amus:LMH87_004277"/>
<comment type="caution">
    <text evidence="1">The sequence shown here is derived from an EMBL/GenBank/DDBJ whole genome shotgun (WGS) entry which is preliminary data.</text>
</comment>
<keyword evidence="2" id="KW-1185">Reference proteome</keyword>
<evidence type="ECO:0000313" key="1">
    <source>
        <dbReference type="EMBL" id="KAJ4145425.1"/>
    </source>
</evidence>
<organism evidence="1 2">
    <name type="scientific">Akanthomyces muscarius</name>
    <name type="common">Entomopathogenic fungus</name>
    <name type="synonym">Lecanicillium muscarium</name>
    <dbReference type="NCBI Taxonomy" id="2231603"/>
    <lineage>
        <taxon>Eukaryota</taxon>
        <taxon>Fungi</taxon>
        <taxon>Dikarya</taxon>
        <taxon>Ascomycota</taxon>
        <taxon>Pezizomycotina</taxon>
        <taxon>Sordariomycetes</taxon>
        <taxon>Hypocreomycetidae</taxon>
        <taxon>Hypocreales</taxon>
        <taxon>Cordycipitaceae</taxon>
        <taxon>Akanthomyces</taxon>
    </lineage>
</organism>